<feature type="signal peptide" evidence="3">
    <location>
        <begin position="1"/>
        <end position="19"/>
    </location>
</feature>
<feature type="domain" description="Calcineurin-like phosphoesterase" evidence="5">
    <location>
        <begin position="138"/>
        <end position="339"/>
    </location>
</feature>
<feature type="chain" id="PRO_5005733268" description="Purple acid phosphatase" evidence="3">
    <location>
        <begin position="20"/>
        <end position="950"/>
    </location>
</feature>
<evidence type="ECO:0000259" key="6">
    <source>
        <dbReference type="Pfam" id="PF14008"/>
    </source>
</evidence>
<feature type="domain" description="Purple acid phosphatase N-terminal" evidence="7">
    <location>
        <begin position="26"/>
        <end position="119"/>
    </location>
</feature>
<accession>A0A0N4ZK86</accession>
<dbReference type="PANTHER" id="PTHR45867:SF3">
    <property type="entry name" value="ACID PHOSPHATASE TYPE 7"/>
    <property type="match status" value="1"/>
</dbReference>
<dbReference type="Gene3D" id="2.60.40.380">
    <property type="entry name" value="Purple acid phosphatase-like, N-terminal"/>
    <property type="match status" value="2"/>
</dbReference>
<dbReference type="EC" id="3.1.3.2" evidence="3"/>
<feature type="domain" description="Calcineurin-like phosphoesterase" evidence="5">
    <location>
        <begin position="655"/>
        <end position="856"/>
    </location>
</feature>
<dbReference type="Pfam" id="PF14008">
    <property type="entry name" value="Metallophos_C"/>
    <property type="match status" value="2"/>
</dbReference>
<dbReference type="CDD" id="cd00839">
    <property type="entry name" value="MPP_PAPs"/>
    <property type="match status" value="2"/>
</dbReference>
<keyword evidence="8" id="KW-1185">Reference proteome</keyword>
<keyword evidence="2" id="KW-0325">Glycoprotein</keyword>
<keyword evidence="3" id="KW-0378">Hydrolase</keyword>
<dbReference type="InterPro" id="IPR025733">
    <property type="entry name" value="PAPs_C"/>
</dbReference>
<dbReference type="STRING" id="131310.A0A0N4ZK86"/>
<keyword evidence="4" id="KW-0812">Transmembrane</keyword>
<reference evidence="9" key="1">
    <citation type="submission" date="2017-02" db="UniProtKB">
        <authorList>
            <consortium name="WormBaseParasite"/>
        </authorList>
    </citation>
    <scope>IDENTIFICATION</scope>
</reference>
<dbReference type="InterPro" id="IPR008963">
    <property type="entry name" value="Purple_acid_Pase-like_N"/>
</dbReference>
<evidence type="ECO:0000313" key="9">
    <source>
        <dbReference type="WBParaSite" id="PTRK_0000851800.1"/>
    </source>
</evidence>
<protein>
    <recommendedName>
        <fullName evidence="3">Purple acid phosphatase</fullName>
        <ecNumber evidence="3">3.1.3.2</ecNumber>
    </recommendedName>
</protein>
<dbReference type="SUPFAM" id="SSF49363">
    <property type="entry name" value="Purple acid phosphatase, N-terminal domain"/>
    <property type="match status" value="2"/>
</dbReference>
<keyword evidence="1 3" id="KW-0732">Signal</keyword>
<dbReference type="InterPro" id="IPR041792">
    <property type="entry name" value="MPP_PAP"/>
</dbReference>
<keyword evidence="4" id="KW-1133">Transmembrane helix</keyword>
<feature type="transmembrane region" description="Helical" evidence="4">
    <location>
        <begin position="509"/>
        <end position="530"/>
    </location>
</feature>
<evidence type="ECO:0000256" key="1">
    <source>
        <dbReference type="ARBA" id="ARBA00022729"/>
    </source>
</evidence>
<dbReference type="Pfam" id="PF00149">
    <property type="entry name" value="Metallophos"/>
    <property type="match status" value="2"/>
</dbReference>
<dbReference type="Proteomes" id="UP000038045">
    <property type="component" value="Unplaced"/>
</dbReference>
<evidence type="ECO:0000256" key="2">
    <source>
        <dbReference type="ARBA" id="ARBA00023180"/>
    </source>
</evidence>
<proteinExistence type="inferred from homology"/>
<dbReference type="InterPro" id="IPR029052">
    <property type="entry name" value="Metallo-depent_PP-like"/>
</dbReference>
<feature type="domain" description="Purple acid phosphatase C-terminal" evidence="6">
    <location>
        <begin position="363"/>
        <end position="427"/>
    </location>
</feature>
<feature type="domain" description="Purple acid phosphatase N-terminal" evidence="7">
    <location>
        <begin position="548"/>
        <end position="641"/>
    </location>
</feature>
<evidence type="ECO:0000256" key="3">
    <source>
        <dbReference type="RuleBase" id="RU361203"/>
    </source>
</evidence>
<dbReference type="PANTHER" id="PTHR45867">
    <property type="entry name" value="PURPLE ACID PHOSPHATASE"/>
    <property type="match status" value="1"/>
</dbReference>
<dbReference type="InterPro" id="IPR004843">
    <property type="entry name" value="Calcineurin-like_PHP"/>
</dbReference>
<organism evidence="8 9">
    <name type="scientific">Parastrongyloides trichosuri</name>
    <name type="common">Possum-specific nematode worm</name>
    <dbReference type="NCBI Taxonomy" id="131310"/>
    <lineage>
        <taxon>Eukaryota</taxon>
        <taxon>Metazoa</taxon>
        <taxon>Ecdysozoa</taxon>
        <taxon>Nematoda</taxon>
        <taxon>Chromadorea</taxon>
        <taxon>Rhabditida</taxon>
        <taxon>Tylenchina</taxon>
        <taxon>Panagrolaimomorpha</taxon>
        <taxon>Strongyloidoidea</taxon>
        <taxon>Strongyloididae</taxon>
        <taxon>Parastrongyloides</taxon>
    </lineage>
</organism>
<sequence length="950" mass="109928">MLFQFIFLLIGYTFNNIRSVLPYGHEQVHISLNNKVDSMIISWVTFFNLSTNENCPVVEYGLDEQLLLRRQNGTTKSYKNGTIIRFFHKVVLTNLTSNTKYYYRVGNNETWSRTFHFKTFPSGSNFSFNLCAFGDMDTEKNYTLNSLIKSVKNNECNIIIHVGDIAYDLHNNNGMVGDQFMREIESVAAYVPYMVVPGNHEFDCHGFLHYNLRFNMPYDSDACNQEDHFYYFNVGPVHFIGLSSEVYGFYTVYGKLPIIKQGRWLKNKLETIQKNRKEKPWIIAYLHRPIYIFRDNNGTEVNDHEYTLIRKGYRDIPGLGDYFDKYKVDLVLSGHEHMYERNYPVLNRTVYQYSNVYYINPPGTTYIVTGAGGCVRCSYVTENMTNTKDYPFSAKRSTEIGYTFINIKNHTHLRGQQIGTKKGNIIDDFWIVKGINESTNDKKVIGRMATNFVSNSIKKDTNSVSKSTMNNTAPVSKSVMKDENKGLKTEKNDVLEVRKKKGIFTLRNIIDAVLVSIILMLVVVLISRVLTEDSGVKKAKISIKHTHEQVHLSLGKDDNSMVITWLTLTNLEDSSLVPMVKYGTKESELIFEVNGTTKSFFNSSSKIERFVHKAELKNLKHDTKYFYQVGDSVSWSKVFNFINIDRKKNVKACFIGDMDSTVKYTRLALQNQVRNRRCDIIIHVGDIAYHLSDQQGTVGDQYMKDIEIFAAYAPYMVISGNAEFKNDNYKHYNYIFNMPYDKAHIIEDDHFYKFTFGNVNYFGIQSQVYMKDGYNNNIIIRQFRWLNSKLKKVEKNSWIIVYFHHPMYCCTTCHEECENGIYKNLKDGNELINDGIEETLKKRKVDLIINGHVHGYVRGYPVFKSVMKLQNNDSYFKGEAPTQIITGVGGSQKLPPDKKILKNENFPFAAKKSLHFGFTRIEATNEKEIKIEYISSIHGNTLDSFTIKKK</sequence>
<keyword evidence="4" id="KW-0472">Membrane</keyword>
<dbReference type="GO" id="GO:0046872">
    <property type="term" value="F:metal ion binding"/>
    <property type="evidence" value="ECO:0007669"/>
    <property type="project" value="InterPro"/>
</dbReference>
<dbReference type="Pfam" id="PF16656">
    <property type="entry name" value="Pur_ac_phosph_N"/>
    <property type="match status" value="2"/>
</dbReference>
<evidence type="ECO:0000313" key="8">
    <source>
        <dbReference type="Proteomes" id="UP000038045"/>
    </source>
</evidence>
<dbReference type="AlphaFoldDB" id="A0A0N4ZK86"/>
<evidence type="ECO:0000259" key="7">
    <source>
        <dbReference type="Pfam" id="PF16656"/>
    </source>
</evidence>
<dbReference type="InterPro" id="IPR015914">
    <property type="entry name" value="PAPs_N"/>
</dbReference>
<comment type="catalytic activity">
    <reaction evidence="3">
        <text>a phosphate monoester + H2O = an alcohol + phosphate</text>
        <dbReference type="Rhea" id="RHEA:15017"/>
        <dbReference type="ChEBI" id="CHEBI:15377"/>
        <dbReference type="ChEBI" id="CHEBI:30879"/>
        <dbReference type="ChEBI" id="CHEBI:43474"/>
        <dbReference type="ChEBI" id="CHEBI:67140"/>
        <dbReference type="EC" id="3.1.3.2"/>
    </reaction>
</comment>
<name>A0A0N4ZK86_PARTI</name>
<dbReference type="SUPFAM" id="SSF56300">
    <property type="entry name" value="Metallo-dependent phosphatases"/>
    <property type="match status" value="2"/>
</dbReference>
<evidence type="ECO:0000259" key="5">
    <source>
        <dbReference type="Pfam" id="PF00149"/>
    </source>
</evidence>
<comment type="similarity">
    <text evidence="3">Belongs to the metallophosphoesterase superfamily. Purple acid phosphatase family.</text>
</comment>
<dbReference type="GO" id="GO:0003993">
    <property type="term" value="F:acid phosphatase activity"/>
    <property type="evidence" value="ECO:0007669"/>
    <property type="project" value="UniProtKB-EC"/>
</dbReference>
<dbReference type="WBParaSite" id="PTRK_0000851800.1">
    <property type="protein sequence ID" value="PTRK_0000851800.1"/>
    <property type="gene ID" value="PTRK_0000851800"/>
</dbReference>
<feature type="domain" description="Purple acid phosphatase C-terminal" evidence="6">
    <location>
        <begin position="880"/>
        <end position="944"/>
    </location>
</feature>
<dbReference type="Gene3D" id="3.60.21.10">
    <property type="match status" value="2"/>
</dbReference>
<evidence type="ECO:0000256" key="4">
    <source>
        <dbReference type="SAM" id="Phobius"/>
    </source>
</evidence>